<gene>
    <name evidence="2" type="ORF">PHYBOEH_009178</name>
</gene>
<proteinExistence type="predicted"/>
<evidence type="ECO:0000313" key="2">
    <source>
        <dbReference type="EMBL" id="KAG7385105.1"/>
    </source>
</evidence>
<dbReference type="OrthoDB" id="49185at2759"/>
<keyword evidence="3" id="KW-1185">Reference proteome</keyword>
<dbReference type="EMBL" id="JAGDFL010000565">
    <property type="protein sequence ID" value="KAG7385105.1"/>
    <property type="molecule type" value="Genomic_DNA"/>
</dbReference>
<keyword evidence="1" id="KW-0175">Coiled coil</keyword>
<protein>
    <submittedName>
        <fullName evidence="2">Uncharacterized protein</fullName>
    </submittedName>
</protein>
<evidence type="ECO:0000256" key="1">
    <source>
        <dbReference type="SAM" id="Coils"/>
    </source>
</evidence>
<comment type="caution">
    <text evidence="2">The sequence shown here is derived from an EMBL/GenBank/DDBJ whole genome shotgun (WGS) entry which is preliminary data.</text>
</comment>
<reference evidence="2" key="1">
    <citation type="submission" date="2021-02" db="EMBL/GenBank/DDBJ databases">
        <authorList>
            <person name="Palmer J.M."/>
        </authorList>
    </citation>
    <scope>NUCLEOTIDE SEQUENCE</scope>
    <source>
        <strain evidence="2">SCRP23</strain>
    </source>
</reference>
<name>A0A8T1VUW1_9STRA</name>
<dbReference type="AlphaFoldDB" id="A0A8T1VUW1"/>
<evidence type="ECO:0000313" key="3">
    <source>
        <dbReference type="Proteomes" id="UP000693981"/>
    </source>
</evidence>
<sequence>MFAYETEESLDALLDKYEEARQELLQYNAAHQNDIPLAKNQMSLYAAVTGIRWDFSGTQIAGDIHVPAKQRIVRFEFDPATDHFTVANALWDKIDEAFDSDL</sequence>
<organism evidence="2 3">
    <name type="scientific">Phytophthora boehmeriae</name>
    <dbReference type="NCBI Taxonomy" id="109152"/>
    <lineage>
        <taxon>Eukaryota</taxon>
        <taxon>Sar</taxon>
        <taxon>Stramenopiles</taxon>
        <taxon>Oomycota</taxon>
        <taxon>Peronosporomycetes</taxon>
        <taxon>Peronosporales</taxon>
        <taxon>Peronosporaceae</taxon>
        <taxon>Phytophthora</taxon>
    </lineage>
</organism>
<feature type="coiled-coil region" evidence="1">
    <location>
        <begin position="3"/>
        <end position="34"/>
    </location>
</feature>
<accession>A0A8T1VUW1</accession>
<dbReference type="Proteomes" id="UP000693981">
    <property type="component" value="Unassembled WGS sequence"/>
</dbReference>